<evidence type="ECO:0000313" key="8">
    <source>
        <dbReference type="Proteomes" id="UP000199645"/>
    </source>
</evidence>
<dbReference type="Pfam" id="PF00459">
    <property type="entry name" value="Inositol_P"/>
    <property type="match status" value="1"/>
</dbReference>
<dbReference type="EMBL" id="FONV01000002">
    <property type="protein sequence ID" value="SFE53953.1"/>
    <property type="molecule type" value="Genomic_DNA"/>
</dbReference>
<evidence type="ECO:0000256" key="4">
    <source>
        <dbReference type="ARBA" id="ARBA00022842"/>
    </source>
</evidence>
<dbReference type="Proteomes" id="UP000199645">
    <property type="component" value="Unassembled WGS sequence"/>
</dbReference>
<feature type="binding site" evidence="5">
    <location>
        <position position="87"/>
    </location>
    <ligand>
        <name>Mg(2+)</name>
        <dbReference type="ChEBI" id="CHEBI:18420"/>
        <label>1</label>
        <note>catalytic</note>
    </ligand>
</feature>
<feature type="binding site" evidence="5">
    <location>
        <position position="68"/>
    </location>
    <ligand>
        <name>Mg(2+)</name>
        <dbReference type="ChEBI" id="CHEBI:18420"/>
        <label>1</label>
        <note>catalytic</note>
    </ligand>
</feature>
<dbReference type="AlphaFoldDB" id="A0A1I2BF85"/>
<evidence type="ECO:0000256" key="3">
    <source>
        <dbReference type="ARBA" id="ARBA00022723"/>
    </source>
</evidence>
<gene>
    <name evidence="7" type="ORF">SAMN05421541_102251</name>
</gene>
<protein>
    <recommendedName>
        <fullName evidence="6">Inositol-1-monophosphatase</fullName>
        <ecNumber evidence="6">3.1.3.25</ecNumber>
    </recommendedName>
</protein>
<evidence type="ECO:0000256" key="5">
    <source>
        <dbReference type="PIRSR" id="PIRSR600760-2"/>
    </source>
</evidence>
<dbReference type="CDD" id="cd01639">
    <property type="entry name" value="IMPase"/>
    <property type="match status" value="1"/>
</dbReference>
<accession>A0A1I2BF85</accession>
<proteinExistence type="inferred from homology"/>
<dbReference type="InterPro" id="IPR000760">
    <property type="entry name" value="Inositol_monophosphatase-like"/>
</dbReference>
<dbReference type="Gene3D" id="3.40.190.80">
    <property type="match status" value="1"/>
</dbReference>
<evidence type="ECO:0000256" key="2">
    <source>
        <dbReference type="ARBA" id="ARBA00001946"/>
    </source>
</evidence>
<dbReference type="InterPro" id="IPR033942">
    <property type="entry name" value="IMPase"/>
</dbReference>
<keyword evidence="3 5" id="KW-0479">Metal-binding</keyword>
<evidence type="ECO:0000313" key="7">
    <source>
        <dbReference type="EMBL" id="SFE53953.1"/>
    </source>
</evidence>
<sequence length="259" mass="27086">MTPVEELLDVAVTAARDGGRVIRAAAAVQAAGHKSSATDPVTEIDLASEAAVTACLAAARPHDGFLGEEGTVRAGTSGLRWVVDPVDGTTNLLYGSPHVTVSVAAEEQLPDSSWRAVVGVVHDPYRSETFTAARDRGARLNGTPLRVNDPVPLDRALVTTGFAYTSAARARQAHTLAGLLHRVRDIRSHGSAALELCWLAAGRCDAYYEDELAAWDWAAGALIATEAGATVTTLGTGVLAAGPALHPELERFAHVSVPR</sequence>
<evidence type="ECO:0000256" key="6">
    <source>
        <dbReference type="RuleBase" id="RU364068"/>
    </source>
</evidence>
<dbReference type="GO" id="GO:0007165">
    <property type="term" value="P:signal transduction"/>
    <property type="evidence" value="ECO:0007669"/>
    <property type="project" value="TreeGrafter"/>
</dbReference>
<dbReference type="GO" id="GO:0046872">
    <property type="term" value="F:metal ion binding"/>
    <property type="evidence" value="ECO:0007669"/>
    <property type="project" value="UniProtKB-KW"/>
</dbReference>
<keyword evidence="8" id="KW-1185">Reference proteome</keyword>
<organism evidence="7 8">
    <name type="scientific">Actinoplanes philippinensis</name>
    <dbReference type="NCBI Taxonomy" id="35752"/>
    <lineage>
        <taxon>Bacteria</taxon>
        <taxon>Bacillati</taxon>
        <taxon>Actinomycetota</taxon>
        <taxon>Actinomycetes</taxon>
        <taxon>Micromonosporales</taxon>
        <taxon>Micromonosporaceae</taxon>
        <taxon>Actinoplanes</taxon>
    </lineage>
</organism>
<feature type="binding site" evidence="5">
    <location>
        <position position="84"/>
    </location>
    <ligand>
        <name>Mg(2+)</name>
        <dbReference type="ChEBI" id="CHEBI:18420"/>
        <label>1</label>
        <note>catalytic</note>
    </ligand>
</feature>
<name>A0A1I2BF85_9ACTN</name>
<dbReference type="InterPro" id="IPR020550">
    <property type="entry name" value="Inositol_monophosphatase_CS"/>
</dbReference>
<dbReference type="EC" id="3.1.3.25" evidence="6"/>
<evidence type="ECO:0000256" key="1">
    <source>
        <dbReference type="ARBA" id="ARBA00001033"/>
    </source>
</evidence>
<dbReference type="GO" id="GO:0008934">
    <property type="term" value="F:inositol monophosphate 1-phosphatase activity"/>
    <property type="evidence" value="ECO:0007669"/>
    <property type="project" value="InterPro"/>
</dbReference>
<dbReference type="PANTHER" id="PTHR20854:SF4">
    <property type="entry name" value="INOSITOL-1-MONOPHOSPHATASE-RELATED"/>
    <property type="match status" value="1"/>
</dbReference>
<dbReference type="PROSITE" id="PS00630">
    <property type="entry name" value="IMP_2"/>
    <property type="match status" value="1"/>
</dbReference>
<dbReference type="PANTHER" id="PTHR20854">
    <property type="entry name" value="INOSITOL MONOPHOSPHATASE"/>
    <property type="match status" value="1"/>
</dbReference>
<dbReference type="RefSeq" id="WP_177319579.1">
    <property type="nucleotide sequence ID" value="NZ_BOMT01000016.1"/>
</dbReference>
<dbReference type="SUPFAM" id="SSF56655">
    <property type="entry name" value="Carbohydrate phosphatase"/>
    <property type="match status" value="1"/>
</dbReference>
<dbReference type="GO" id="GO:0046854">
    <property type="term" value="P:phosphatidylinositol phosphate biosynthetic process"/>
    <property type="evidence" value="ECO:0007669"/>
    <property type="project" value="InterPro"/>
</dbReference>
<reference evidence="7 8" key="1">
    <citation type="submission" date="2016-10" db="EMBL/GenBank/DDBJ databases">
        <authorList>
            <person name="de Groot N.N."/>
        </authorList>
    </citation>
    <scope>NUCLEOTIDE SEQUENCE [LARGE SCALE GENOMIC DNA]</scope>
    <source>
        <strain evidence="7 8">DSM 43019</strain>
    </source>
</reference>
<comment type="similarity">
    <text evidence="6">Belongs to the inositol monophosphatase superfamily.</text>
</comment>
<dbReference type="STRING" id="35752.SAMN05421541_102251"/>
<keyword evidence="4 5" id="KW-0460">Magnesium</keyword>
<comment type="cofactor">
    <cofactor evidence="2 5 6">
        <name>Mg(2+)</name>
        <dbReference type="ChEBI" id="CHEBI:18420"/>
    </cofactor>
</comment>
<dbReference type="GO" id="GO:0006020">
    <property type="term" value="P:inositol metabolic process"/>
    <property type="evidence" value="ECO:0007669"/>
    <property type="project" value="TreeGrafter"/>
</dbReference>
<comment type="catalytic activity">
    <reaction evidence="1 6">
        <text>a myo-inositol phosphate + H2O = myo-inositol + phosphate</text>
        <dbReference type="Rhea" id="RHEA:24056"/>
        <dbReference type="ChEBI" id="CHEBI:15377"/>
        <dbReference type="ChEBI" id="CHEBI:17268"/>
        <dbReference type="ChEBI" id="CHEBI:43474"/>
        <dbReference type="ChEBI" id="CHEBI:84139"/>
        <dbReference type="EC" id="3.1.3.25"/>
    </reaction>
</comment>
<dbReference type="PRINTS" id="PR00377">
    <property type="entry name" value="IMPHPHTASES"/>
</dbReference>
<feature type="binding site" evidence="5">
    <location>
        <position position="216"/>
    </location>
    <ligand>
        <name>Mg(2+)</name>
        <dbReference type="ChEBI" id="CHEBI:18420"/>
        <label>1</label>
        <note>catalytic</note>
    </ligand>
</feature>
<keyword evidence="6" id="KW-0378">Hydrolase</keyword>
<dbReference type="Gene3D" id="3.30.540.10">
    <property type="entry name" value="Fructose-1,6-Bisphosphatase, subunit A, domain 1"/>
    <property type="match status" value="1"/>
</dbReference>